<protein>
    <recommendedName>
        <fullName evidence="9">Archaemetzincin-2</fullName>
    </recommendedName>
</protein>
<keyword evidence="5" id="KW-0862">Zinc</keyword>
<feature type="region of interest" description="Disordered" evidence="7">
    <location>
        <begin position="1"/>
        <end position="33"/>
    </location>
</feature>
<dbReference type="PANTHER" id="PTHR15910:SF1">
    <property type="entry name" value="ARCHAEMETZINCIN-2"/>
    <property type="match status" value="1"/>
</dbReference>
<accession>A0A7S3V423</accession>
<evidence type="ECO:0000256" key="2">
    <source>
        <dbReference type="ARBA" id="ARBA00022670"/>
    </source>
</evidence>
<dbReference type="InterPro" id="IPR012962">
    <property type="entry name" value="Pept_M54_archaemetzincn"/>
</dbReference>
<dbReference type="Pfam" id="PF07998">
    <property type="entry name" value="Peptidase_M54"/>
    <property type="match status" value="1"/>
</dbReference>
<dbReference type="CDD" id="cd11375">
    <property type="entry name" value="Peptidase_M54"/>
    <property type="match status" value="1"/>
</dbReference>
<keyword evidence="4" id="KW-0378">Hydrolase</keyword>
<evidence type="ECO:0000256" key="5">
    <source>
        <dbReference type="ARBA" id="ARBA00022833"/>
    </source>
</evidence>
<evidence type="ECO:0000256" key="4">
    <source>
        <dbReference type="ARBA" id="ARBA00022801"/>
    </source>
</evidence>
<organism evidence="8">
    <name type="scientific">Chaetoceros debilis</name>
    <dbReference type="NCBI Taxonomy" id="122233"/>
    <lineage>
        <taxon>Eukaryota</taxon>
        <taxon>Sar</taxon>
        <taxon>Stramenopiles</taxon>
        <taxon>Ochrophyta</taxon>
        <taxon>Bacillariophyta</taxon>
        <taxon>Coscinodiscophyceae</taxon>
        <taxon>Chaetocerotophycidae</taxon>
        <taxon>Chaetocerotales</taxon>
        <taxon>Chaetocerotaceae</taxon>
        <taxon>Chaetoceros</taxon>
    </lineage>
</organism>
<evidence type="ECO:0000256" key="3">
    <source>
        <dbReference type="ARBA" id="ARBA00022723"/>
    </source>
</evidence>
<dbReference type="GO" id="GO:0046872">
    <property type="term" value="F:metal ion binding"/>
    <property type="evidence" value="ECO:0007669"/>
    <property type="project" value="UniProtKB-KW"/>
</dbReference>
<evidence type="ECO:0008006" key="9">
    <source>
        <dbReference type="Google" id="ProtNLM"/>
    </source>
</evidence>
<evidence type="ECO:0000313" key="8">
    <source>
        <dbReference type="EMBL" id="CAE0455708.1"/>
    </source>
</evidence>
<name>A0A7S3V423_9STRA</name>
<dbReference type="InterPro" id="IPR024079">
    <property type="entry name" value="MetalloPept_cat_dom_sf"/>
</dbReference>
<evidence type="ECO:0000256" key="7">
    <source>
        <dbReference type="SAM" id="MobiDB-lite"/>
    </source>
</evidence>
<dbReference type="AlphaFoldDB" id="A0A7S3V423"/>
<sequence>MPKIKKKTSQGISFHRHFQPPTALQRKKAMGSFPCQSEAKISREKMLQRCQQQRRSSVQEEGLETQNKNDQECFINHGLALSDLDDERLFIPTARSETSFATPKPKDELDWLAQVPEEGQTYEDYISFLVSRRGRMKPIANAEGLDILLLPIIRSEAEPLKRKGNYSHHLQDWEGPSMEHLVQYTQVFFDRQVRVLPAAQLSVSQPEDVTSSAKKRKTQLRESNKPGAFASKSKFKLYLPQRDGALTAPVPIAGREDPTSDRIQLKVDSLLDELSSYRLSGKHDSHNNNNTKEFCIMAITMIDLFDGPSDLFCAGMAFGGDKVAVFSFKRYHPLIKMHPLYWHNYGYAKTFDGYSYYEDDDQDPKGLSSHPSKISKELAIEFLRRSSKLLTHELGHLYGFDHCIHNRCLMMGTGHLVEDFRAPSNLCGICLRKLQFRTGCDIVERYKKLSDAFRKMGFVKEEVWTLKQHKHLKRIR</sequence>
<feature type="compositionally biased region" description="Basic residues" evidence="7">
    <location>
        <begin position="1"/>
        <end position="18"/>
    </location>
</feature>
<keyword evidence="3" id="KW-0479">Metal-binding</keyword>
<keyword evidence="6" id="KW-0482">Metalloprotease</keyword>
<feature type="region of interest" description="Disordered" evidence="7">
    <location>
        <begin position="204"/>
        <end position="226"/>
    </location>
</feature>
<gene>
    <name evidence="8" type="ORF">CDEB00056_LOCUS549</name>
</gene>
<evidence type="ECO:0000256" key="6">
    <source>
        <dbReference type="ARBA" id="ARBA00023049"/>
    </source>
</evidence>
<dbReference type="PANTHER" id="PTHR15910">
    <property type="entry name" value="ARCHAEMETZINCIN"/>
    <property type="match status" value="1"/>
</dbReference>
<dbReference type="EMBL" id="HBIO01000759">
    <property type="protein sequence ID" value="CAE0455708.1"/>
    <property type="molecule type" value="Transcribed_RNA"/>
</dbReference>
<dbReference type="Gene3D" id="3.40.390.10">
    <property type="entry name" value="Collagenase (Catalytic Domain)"/>
    <property type="match status" value="1"/>
</dbReference>
<keyword evidence="2" id="KW-0645">Protease</keyword>
<comment type="cofactor">
    <cofactor evidence="1">
        <name>Zn(2+)</name>
        <dbReference type="ChEBI" id="CHEBI:29105"/>
    </cofactor>
</comment>
<proteinExistence type="predicted"/>
<dbReference type="SUPFAM" id="SSF55486">
    <property type="entry name" value="Metalloproteases ('zincins'), catalytic domain"/>
    <property type="match status" value="1"/>
</dbReference>
<evidence type="ECO:0000256" key="1">
    <source>
        <dbReference type="ARBA" id="ARBA00001947"/>
    </source>
</evidence>
<dbReference type="GO" id="GO:0006508">
    <property type="term" value="P:proteolysis"/>
    <property type="evidence" value="ECO:0007669"/>
    <property type="project" value="UniProtKB-KW"/>
</dbReference>
<dbReference type="GO" id="GO:0008237">
    <property type="term" value="F:metallopeptidase activity"/>
    <property type="evidence" value="ECO:0007669"/>
    <property type="project" value="UniProtKB-KW"/>
</dbReference>
<reference evidence="8" key="1">
    <citation type="submission" date="2021-01" db="EMBL/GenBank/DDBJ databases">
        <authorList>
            <person name="Corre E."/>
            <person name="Pelletier E."/>
            <person name="Niang G."/>
            <person name="Scheremetjew M."/>
            <person name="Finn R."/>
            <person name="Kale V."/>
            <person name="Holt S."/>
            <person name="Cochrane G."/>
            <person name="Meng A."/>
            <person name="Brown T."/>
            <person name="Cohen L."/>
        </authorList>
    </citation>
    <scope>NUCLEOTIDE SEQUENCE</scope>
    <source>
        <strain evidence="8">MM31A-1</strain>
    </source>
</reference>